<feature type="domain" description="ABC transporter" evidence="6">
    <location>
        <begin position="2"/>
        <end position="238"/>
    </location>
</feature>
<dbReference type="AlphaFoldDB" id="A0A432W4E0"/>
<evidence type="ECO:0000256" key="5">
    <source>
        <dbReference type="ARBA" id="ARBA00037066"/>
    </source>
</evidence>
<dbReference type="Gene3D" id="3.40.50.300">
    <property type="entry name" value="P-loop containing nucleotide triphosphate hydrolases"/>
    <property type="match status" value="1"/>
</dbReference>
<dbReference type="CDD" id="cd03214">
    <property type="entry name" value="ABC_Iron-Siderophores_B12_Hemin"/>
    <property type="match status" value="1"/>
</dbReference>
<reference evidence="7 8" key="1">
    <citation type="journal article" date="2011" name="Front. Microbiol.">
        <title>Genomic signatures of strain selection and enhancement in Bacillus atrophaeus var. globigii, a historical biowarfare simulant.</title>
        <authorList>
            <person name="Gibbons H.S."/>
            <person name="Broomall S.M."/>
            <person name="McNew L.A."/>
            <person name="Daligault H."/>
            <person name="Chapman C."/>
            <person name="Bruce D."/>
            <person name="Karavis M."/>
            <person name="Krepps M."/>
            <person name="McGregor P.A."/>
            <person name="Hong C."/>
            <person name="Park K.H."/>
            <person name="Akmal A."/>
            <person name="Feldman A."/>
            <person name="Lin J.S."/>
            <person name="Chang W.E."/>
            <person name="Higgs B.W."/>
            <person name="Demirev P."/>
            <person name="Lindquist J."/>
            <person name="Liem A."/>
            <person name="Fochler E."/>
            <person name="Read T.D."/>
            <person name="Tapia R."/>
            <person name="Johnson S."/>
            <person name="Bishop-Lilly K.A."/>
            <person name="Detter C."/>
            <person name="Han C."/>
            <person name="Sozhamannan S."/>
            <person name="Rosenzweig C.N."/>
            <person name="Skowronski E.W."/>
        </authorList>
    </citation>
    <scope>NUCLEOTIDE SEQUENCE [LARGE SCALE GENOMIC DNA]</scope>
    <source>
        <strain evidence="7 8">MLST1</strain>
    </source>
</reference>
<dbReference type="SMART" id="SM00382">
    <property type="entry name" value="AAA"/>
    <property type="match status" value="1"/>
</dbReference>
<sequence>MLDISQLSVVRNKNRVLDDITLTLEAGQMVAVIGENGAGKSTLLHAIAGDLGFTGHIFLHGRELLAWPARKLANVRAVMEQHAPVAQGMSVLELVMLGRYWAHEADKKSQRIAESWLEKLKIEHLQHNDLERLSGGEQQRTHLARCMAQLQSSLPGEQLLLADEPTAALDVHHQHTALYQLKAFARAGNLVVTVMHDLNLAMSYADKVVLLKGGQLQAFGDPEEVCTASRLSRLYEHPMHVSQHPVLQVPMVFAEPNRI</sequence>
<proteinExistence type="predicted"/>
<keyword evidence="8" id="KW-1185">Reference proteome</keyword>
<name>A0A432W4E0_9GAMM</name>
<dbReference type="EMBL" id="PIPL01000002">
    <property type="protein sequence ID" value="RUO24358.1"/>
    <property type="molecule type" value="Genomic_DNA"/>
</dbReference>
<dbReference type="InterPro" id="IPR003439">
    <property type="entry name" value="ABC_transporter-like_ATP-bd"/>
</dbReference>
<evidence type="ECO:0000256" key="3">
    <source>
        <dbReference type="ARBA" id="ARBA00022840"/>
    </source>
</evidence>
<dbReference type="InterPro" id="IPR027417">
    <property type="entry name" value="P-loop_NTPase"/>
</dbReference>
<evidence type="ECO:0000256" key="4">
    <source>
        <dbReference type="ARBA" id="ARBA00022967"/>
    </source>
</evidence>
<evidence type="ECO:0000313" key="7">
    <source>
        <dbReference type="EMBL" id="RUO24358.1"/>
    </source>
</evidence>
<dbReference type="Proteomes" id="UP000288293">
    <property type="component" value="Unassembled WGS sequence"/>
</dbReference>
<comment type="caution">
    <text evidence="7">The sequence shown here is derived from an EMBL/GenBank/DDBJ whole genome shotgun (WGS) entry which is preliminary data.</text>
</comment>
<evidence type="ECO:0000256" key="2">
    <source>
        <dbReference type="ARBA" id="ARBA00022741"/>
    </source>
</evidence>
<keyword evidence="1" id="KW-0813">Transport</keyword>
<dbReference type="OrthoDB" id="5292475at2"/>
<dbReference type="RefSeq" id="WP_126804062.1">
    <property type="nucleotide sequence ID" value="NZ_PIPL01000002.1"/>
</dbReference>
<evidence type="ECO:0000256" key="1">
    <source>
        <dbReference type="ARBA" id="ARBA00022448"/>
    </source>
</evidence>
<dbReference type="InterPro" id="IPR003593">
    <property type="entry name" value="AAA+_ATPase"/>
</dbReference>
<dbReference type="PANTHER" id="PTHR42794">
    <property type="entry name" value="HEMIN IMPORT ATP-BINDING PROTEIN HMUV"/>
    <property type="match status" value="1"/>
</dbReference>
<evidence type="ECO:0000259" key="6">
    <source>
        <dbReference type="PROSITE" id="PS50893"/>
    </source>
</evidence>
<gene>
    <name evidence="7" type="ORF">CWE09_10820</name>
</gene>
<keyword evidence="4" id="KW-1278">Translocase</keyword>
<dbReference type="GO" id="GO:0016887">
    <property type="term" value="F:ATP hydrolysis activity"/>
    <property type="evidence" value="ECO:0007669"/>
    <property type="project" value="InterPro"/>
</dbReference>
<keyword evidence="3 7" id="KW-0067">ATP-binding</keyword>
<evidence type="ECO:0000313" key="8">
    <source>
        <dbReference type="Proteomes" id="UP000288293"/>
    </source>
</evidence>
<dbReference type="SUPFAM" id="SSF52540">
    <property type="entry name" value="P-loop containing nucleoside triphosphate hydrolases"/>
    <property type="match status" value="1"/>
</dbReference>
<protein>
    <submittedName>
        <fullName evidence="7">Heme ABC transporter ATP-binding protein</fullName>
    </submittedName>
</protein>
<organism evidence="7 8">
    <name type="scientific">Aliidiomarina minuta</name>
    <dbReference type="NCBI Taxonomy" id="880057"/>
    <lineage>
        <taxon>Bacteria</taxon>
        <taxon>Pseudomonadati</taxon>
        <taxon>Pseudomonadota</taxon>
        <taxon>Gammaproteobacteria</taxon>
        <taxon>Alteromonadales</taxon>
        <taxon>Idiomarinaceae</taxon>
        <taxon>Aliidiomarina</taxon>
    </lineage>
</organism>
<dbReference type="NCBIfam" id="NF010068">
    <property type="entry name" value="PRK13548.1"/>
    <property type="match status" value="1"/>
</dbReference>
<dbReference type="PROSITE" id="PS50893">
    <property type="entry name" value="ABC_TRANSPORTER_2"/>
    <property type="match status" value="1"/>
</dbReference>
<accession>A0A432W4E0</accession>
<dbReference type="Pfam" id="PF00005">
    <property type="entry name" value="ABC_tran"/>
    <property type="match status" value="1"/>
</dbReference>
<dbReference type="GO" id="GO:0005524">
    <property type="term" value="F:ATP binding"/>
    <property type="evidence" value="ECO:0007669"/>
    <property type="project" value="UniProtKB-KW"/>
</dbReference>
<dbReference type="PANTHER" id="PTHR42794:SF1">
    <property type="entry name" value="HEMIN IMPORT ATP-BINDING PROTEIN HMUV"/>
    <property type="match status" value="1"/>
</dbReference>
<comment type="function">
    <text evidence="5">Part of the ABC transporter complex HmuTUV involved in hemin import. Responsible for energy coupling to the transport system.</text>
</comment>
<keyword evidence="2" id="KW-0547">Nucleotide-binding</keyword>